<dbReference type="InterPro" id="IPR036097">
    <property type="entry name" value="HisK_dim/P_sf"/>
</dbReference>
<keyword evidence="9" id="KW-0472">Membrane</keyword>
<dbReference type="Gene3D" id="3.30.565.10">
    <property type="entry name" value="Histidine kinase-like ATPase, C-terminal domain"/>
    <property type="match status" value="1"/>
</dbReference>
<dbReference type="Pfam" id="PF13426">
    <property type="entry name" value="PAS_9"/>
    <property type="match status" value="1"/>
</dbReference>
<dbReference type="CDD" id="cd00130">
    <property type="entry name" value="PAS"/>
    <property type="match status" value="2"/>
</dbReference>
<sequence length="650" mass="71916">MPEVPKAGEEVRIAGCQMSRADDGPQAPSTSEDRYRLLVEGTGDYALFLLDAAGRVETWNAGAERISGYPAAEIVGRHVACLFSPEDVADGLPGRRLESAVADGRVEFEGWQFRKDGSRYWAHAIVTVLIDGAGRPSGFAVICRDLSGGMQSEEVLRSVLDNVVDGIITIDEMGIVQSFNPAAEKIFGYWAAEVLGRNVSMLMPEPHRSEHDGYIENFRRTGRARIIGIGREVTGRRNDGSTFPMELAVGEFRLNGRRFFTGIVRDITERKRLEHEVRRRVSELAESDRRKDEFLAMLAHELRNPLAAISSAMQLTGRFADEEESEWSMDVINRQVRHLSRLIDDLLDVSRITRGKIELRKEVVDVAPIVAGAVEATRPLLDERQHQVTVAADPGQMWLEADPTRLEQILSNLLNNAAKYTDNGGRIWVTASLEGPDVVLRVRDTGMGIPPEKLPQMFELFAQGDRTLARSEGGLGIGLTLVRALTELHGGSVTAASDGPGKGTEFAIRLPAADRPGGHSERVRPSRARRAPSRVLIVDDNVDLARSLARLLTLLGHEVRMAYDGEAGLEEARSFRPDVVLLDIGLPRMDGYQVARLLREEDCGRDARIIAITGYGHDEDRRRSREAGIDYHLVKPIDYRSLMPLLESAA</sequence>
<keyword evidence="5" id="KW-0547">Nucleotide-binding</keyword>
<dbReference type="Proteomes" id="UP000324233">
    <property type="component" value="Chromosome"/>
</dbReference>
<protein>
    <recommendedName>
        <fullName evidence="11">Sensor protein FixL</fullName>
        <ecNumber evidence="2">2.7.13.3</ecNumber>
    </recommendedName>
</protein>
<organism evidence="18 19">
    <name type="scientific">Aquisphaera giovannonii</name>
    <dbReference type="NCBI Taxonomy" id="406548"/>
    <lineage>
        <taxon>Bacteria</taxon>
        <taxon>Pseudomonadati</taxon>
        <taxon>Planctomycetota</taxon>
        <taxon>Planctomycetia</taxon>
        <taxon>Isosphaerales</taxon>
        <taxon>Isosphaeraceae</taxon>
        <taxon>Aquisphaera</taxon>
    </lineage>
</organism>
<evidence type="ECO:0000256" key="12">
    <source>
        <dbReference type="PROSITE-ProRule" id="PRU00169"/>
    </source>
</evidence>
<accession>A0A5B9VXL7</accession>
<gene>
    <name evidence="18" type="primary">fixL_2</name>
    <name evidence="18" type="ORF">OJF2_11000</name>
</gene>
<dbReference type="EC" id="2.7.13.3" evidence="2"/>
<feature type="modified residue" description="4-aspartylphosphate" evidence="12">
    <location>
        <position position="583"/>
    </location>
</feature>
<dbReference type="InterPro" id="IPR003594">
    <property type="entry name" value="HATPase_dom"/>
</dbReference>
<dbReference type="InterPro" id="IPR035965">
    <property type="entry name" value="PAS-like_dom_sf"/>
</dbReference>
<feature type="region of interest" description="Disordered" evidence="13">
    <location>
        <begin position="1"/>
        <end position="32"/>
    </location>
</feature>
<dbReference type="InterPro" id="IPR013767">
    <property type="entry name" value="PAS_fold"/>
</dbReference>
<dbReference type="SMART" id="SM00448">
    <property type="entry name" value="REC"/>
    <property type="match status" value="1"/>
</dbReference>
<evidence type="ECO:0000313" key="18">
    <source>
        <dbReference type="EMBL" id="QEH32621.1"/>
    </source>
</evidence>
<dbReference type="SUPFAM" id="SSF55785">
    <property type="entry name" value="PYP-like sensor domain (PAS domain)"/>
    <property type="match status" value="2"/>
</dbReference>
<dbReference type="SMART" id="SM00091">
    <property type="entry name" value="PAS"/>
    <property type="match status" value="2"/>
</dbReference>
<proteinExistence type="predicted"/>
<comment type="function">
    <text evidence="10">Putative oxygen sensor; modulates the activity of FixJ, a transcriptional activator of nitrogen fixation fixK gene. FixL probably acts as a kinase that phosphorylates FixJ.</text>
</comment>
<dbReference type="Pfam" id="PF00072">
    <property type="entry name" value="Response_reg"/>
    <property type="match status" value="1"/>
</dbReference>
<evidence type="ECO:0000256" key="7">
    <source>
        <dbReference type="ARBA" id="ARBA00022840"/>
    </source>
</evidence>
<evidence type="ECO:0000259" key="15">
    <source>
        <dbReference type="PROSITE" id="PS50110"/>
    </source>
</evidence>
<evidence type="ECO:0000256" key="9">
    <source>
        <dbReference type="ARBA" id="ARBA00023136"/>
    </source>
</evidence>
<evidence type="ECO:0000256" key="13">
    <source>
        <dbReference type="SAM" id="MobiDB-lite"/>
    </source>
</evidence>
<dbReference type="Gene3D" id="3.30.450.20">
    <property type="entry name" value="PAS domain"/>
    <property type="match status" value="2"/>
</dbReference>
<dbReference type="SMART" id="SM00388">
    <property type="entry name" value="HisKA"/>
    <property type="match status" value="1"/>
</dbReference>
<dbReference type="Pfam" id="PF02518">
    <property type="entry name" value="HATPase_c"/>
    <property type="match status" value="1"/>
</dbReference>
<feature type="compositionally biased region" description="Basic and acidic residues" evidence="13">
    <location>
        <begin position="1"/>
        <end position="12"/>
    </location>
</feature>
<comment type="catalytic activity">
    <reaction evidence="1">
        <text>ATP + protein L-histidine = ADP + protein N-phospho-L-histidine.</text>
        <dbReference type="EC" id="2.7.13.3"/>
    </reaction>
</comment>
<evidence type="ECO:0000259" key="17">
    <source>
        <dbReference type="PROSITE" id="PS50113"/>
    </source>
</evidence>
<evidence type="ECO:0000256" key="6">
    <source>
        <dbReference type="ARBA" id="ARBA00022777"/>
    </source>
</evidence>
<dbReference type="PROSITE" id="PS50112">
    <property type="entry name" value="PAS"/>
    <property type="match status" value="2"/>
</dbReference>
<dbReference type="InterPro" id="IPR001610">
    <property type="entry name" value="PAC"/>
</dbReference>
<dbReference type="GO" id="GO:0009927">
    <property type="term" value="F:histidine phosphotransfer kinase activity"/>
    <property type="evidence" value="ECO:0007669"/>
    <property type="project" value="TreeGrafter"/>
</dbReference>
<keyword evidence="19" id="KW-1185">Reference proteome</keyword>
<dbReference type="NCBIfam" id="TIGR00229">
    <property type="entry name" value="sensory_box"/>
    <property type="match status" value="2"/>
</dbReference>
<dbReference type="SUPFAM" id="SSF52172">
    <property type="entry name" value="CheY-like"/>
    <property type="match status" value="1"/>
</dbReference>
<evidence type="ECO:0000256" key="3">
    <source>
        <dbReference type="ARBA" id="ARBA00022553"/>
    </source>
</evidence>
<dbReference type="InterPro" id="IPR003661">
    <property type="entry name" value="HisK_dim/P_dom"/>
</dbReference>
<keyword evidence="6" id="KW-0418">Kinase</keyword>
<dbReference type="FunFam" id="3.30.450.20:FF:000060">
    <property type="entry name" value="Sensor protein FixL"/>
    <property type="match status" value="1"/>
</dbReference>
<keyword evidence="4 18" id="KW-0808">Transferase</keyword>
<evidence type="ECO:0000256" key="10">
    <source>
        <dbReference type="ARBA" id="ARBA00059827"/>
    </source>
</evidence>
<reference evidence="18 19" key="1">
    <citation type="submission" date="2019-08" db="EMBL/GenBank/DDBJ databases">
        <title>Deep-cultivation of Planctomycetes and their phenomic and genomic characterization uncovers novel biology.</title>
        <authorList>
            <person name="Wiegand S."/>
            <person name="Jogler M."/>
            <person name="Boedeker C."/>
            <person name="Pinto D."/>
            <person name="Vollmers J."/>
            <person name="Rivas-Marin E."/>
            <person name="Kohn T."/>
            <person name="Peeters S.H."/>
            <person name="Heuer A."/>
            <person name="Rast P."/>
            <person name="Oberbeckmann S."/>
            <person name="Bunk B."/>
            <person name="Jeske O."/>
            <person name="Meyerdierks A."/>
            <person name="Storesund J.E."/>
            <person name="Kallscheuer N."/>
            <person name="Luecker S."/>
            <person name="Lage O.M."/>
            <person name="Pohl T."/>
            <person name="Merkel B.J."/>
            <person name="Hornburger P."/>
            <person name="Mueller R.-W."/>
            <person name="Bruemmer F."/>
            <person name="Labrenz M."/>
            <person name="Spormann A.M."/>
            <person name="Op den Camp H."/>
            <person name="Overmann J."/>
            <person name="Amann R."/>
            <person name="Jetten M.S.M."/>
            <person name="Mascher T."/>
            <person name="Medema M.H."/>
            <person name="Devos D.P."/>
            <person name="Kaster A.-K."/>
            <person name="Ovreas L."/>
            <person name="Rohde M."/>
            <person name="Galperin M.Y."/>
            <person name="Jogler C."/>
        </authorList>
    </citation>
    <scope>NUCLEOTIDE SEQUENCE [LARGE SCALE GENOMIC DNA]</scope>
    <source>
        <strain evidence="18 19">OJF2</strain>
    </source>
</reference>
<dbReference type="FunFam" id="1.10.287.130:FF:000001">
    <property type="entry name" value="Two-component sensor histidine kinase"/>
    <property type="match status" value="1"/>
</dbReference>
<dbReference type="SMART" id="SM00086">
    <property type="entry name" value="PAC"/>
    <property type="match status" value="2"/>
</dbReference>
<evidence type="ECO:0000256" key="1">
    <source>
        <dbReference type="ARBA" id="ARBA00000085"/>
    </source>
</evidence>
<dbReference type="AlphaFoldDB" id="A0A5B9VXL7"/>
<keyword evidence="8" id="KW-0902">Two-component regulatory system</keyword>
<dbReference type="PRINTS" id="PR00344">
    <property type="entry name" value="BCTRLSENSOR"/>
</dbReference>
<dbReference type="PROSITE" id="PS50113">
    <property type="entry name" value="PAC"/>
    <property type="match status" value="2"/>
</dbReference>
<dbReference type="InterPro" id="IPR011006">
    <property type="entry name" value="CheY-like_superfamily"/>
</dbReference>
<dbReference type="KEGG" id="agv:OJF2_11000"/>
<dbReference type="SMART" id="SM00387">
    <property type="entry name" value="HATPase_c"/>
    <property type="match status" value="1"/>
</dbReference>
<dbReference type="InterPro" id="IPR004358">
    <property type="entry name" value="Sig_transdc_His_kin-like_C"/>
</dbReference>
<feature type="domain" description="Histidine kinase" evidence="14">
    <location>
        <begin position="297"/>
        <end position="514"/>
    </location>
</feature>
<name>A0A5B9VXL7_9BACT</name>
<dbReference type="InterPro" id="IPR000700">
    <property type="entry name" value="PAS-assoc_C"/>
</dbReference>
<dbReference type="Gene3D" id="3.40.50.2300">
    <property type="match status" value="1"/>
</dbReference>
<evidence type="ECO:0000259" key="14">
    <source>
        <dbReference type="PROSITE" id="PS50109"/>
    </source>
</evidence>
<dbReference type="SUPFAM" id="SSF47384">
    <property type="entry name" value="Homodimeric domain of signal transducing histidine kinase"/>
    <property type="match status" value="1"/>
</dbReference>
<dbReference type="PROSITE" id="PS50110">
    <property type="entry name" value="RESPONSE_REGULATORY"/>
    <property type="match status" value="1"/>
</dbReference>
<dbReference type="PANTHER" id="PTHR43047:SF72">
    <property type="entry name" value="OSMOSENSING HISTIDINE PROTEIN KINASE SLN1"/>
    <property type="match status" value="1"/>
</dbReference>
<evidence type="ECO:0000256" key="11">
    <source>
        <dbReference type="ARBA" id="ARBA00070616"/>
    </source>
</evidence>
<dbReference type="PANTHER" id="PTHR43047">
    <property type="entry name" value="TWO-COMPONENT HISTIDINE PROTEIN KINASE"/>
    <property type="match status" value="1"/>
</dbReference>
<feature type="domain" description="PAC" evidence="17">
    <location>
        <begin position="106"/>
        <end position="158"/>
    </location>
</feature>
<dbReference type="FunFam" id="3.30.565.10:FF:000006">
    <property type="entry name" value="Sensor histidine kinase WalK"/>
    <property type="match status" value="1"/>
</dbReference>
<feature type="domain" description="PAS" evidence="16">
    <location>
        <begin position="31"/>
        <end position="104"/>
    </location>
</feature>
<dbReference type="PROSITE" id="PS50109">
    <property type="entry name" value="HIS_KIN"/>
    <property type="match status" value="1"/>
</dbReference>
<evidence type="ECO:0000313" key="19">
    <source>
        <dbReference type="Proteomes" id="UP000324233"/>
    </source>
</evidence>
<evidence type="ECO:0000256" key="4">
    <source>
        <dbReference type="ARBA" id="ARBA00022679"/>
    </source>
</evidence>
<dbReference type="EMBL" id="CP042997">
    <property type="protein sequence ID" value="QEH32621.1"/>
    <property type="molecule type" value="Genomic_DNA"/>
</dbReference>
<evidence type="ECO:0000256" key="8">
    <source>
        <dbReference type="ARBA" id="ARBA00023012"/>
    </source>
</evidence>
<dbReference type="InterPro" id="IPR001789">
    <property type="entry name" value="Sig_transdc_resp-reg_receiver"/>
</dbReference>
<dbReference type="CDD" id="cd17580">
    <property type="entry name" value="REC_2_DhkD-like"/>
    <property type="match status" value="1"/>
</dbReference>
<dbReference type="GO" id="GO:0005886">
    <property type="term" value="C:plasma membrane"/>
    <property type="evidence" value="ECO:0007669"/>
    <property type="project" value="TreeGrafter"/>
</dbReference>
<feature type="domain" description="PAC" evidence="17">
    <location>
        <begin position="229"/>
        <end position="279"/>
    </location>
</feature>
<keyword evidence="7" id="KW-0067">ATP-binding</keyword>
<dbReference type="InterPro" id="IPR005467">
    <property type="entry name" value="His_kinase_dom"/>
</dbReference>
<keyword evidence="3 12" id="KW-0597">Phosphoprotein</keyword>
<dbReference type="Pfam" id="PF00989">
    <property type="entry name" value="PAS"/>
    <property type="match status" value="1"/>
</dbReference>
<dbReference type="GO" id="GO:0006355">
    <property type="term" value="P:regulation of DNA-templated transcription"/>
    <property type="evidence" value="ECO:0007669"/>
    <property type="project" value="InterPro"/>
</dbReference>
<feature type="domain" description="Response regulatory" evidence="15">
    <location>
        <begin position="534"/>
        <end position="650"/>
    </location>
</feature>
<evidence type="ECO:0000259" key="16">
    <source>
        <dbReference type="PROSITE" id="PS50112"/>
    </source>
</evidence>
<dbReference type="GO" id="GO:0005524">
    <property type="term" value="F:ATP binding"/>
    <property type="evidence" value="ECO:0007669"/>
    <property type="project" value="UniProtKB-KW"/>
</dbReference>
<feature type="domain" description="PAS" evidence="16">
    <location>
        <begin position="152"/>
        <end position="205"/>
    </location>
</feature>
<evidence type="ECO:0000256" key="5">
    <source>
        <dbReference type="ARBA" id="ARBA00022741"/>
    </source>
</evidence>
<dbReference type="Pfam" id="PF00512">
    <property type="entry name" value="HisKA"/>
    <property type="match status" value="1"/>
</dbReference>
<dbReference type="CDD" id="cd00082">
    <property type="entry name" value="HisKA"/>
    <property type="match status" value="1"/>
</dbReference>
<evidence type="ECO:0000256" key="2">
    <source>
        <dbReference type="ARBA" id="ARBA00012438"/>
    </source>
</evidence>
<dbReference type="SUPFAM" id="SSF55874">
    <property type="entry name" value="ATPase domain of HSP90 chaperone/DNA topoisomerase II/histidine kinase"/>
    <property type="match status" value="1"/>
</dbReference>
<dbReference type="Gene3D" id="1.10.287.130">
    <property type="match status" value="1"/>
</dbReference>
<dbReference type="InterPro" id="IPR000014">
    <property type="entry name" value="PAS"/>
</dbReference>
<dbReference type="GO" id="GO:0000155">
    <property type="term" value="F:phosphorelay sensor kinase activity"/>
    <property type="evidence" value="ECO:0007669"/>
    <property type="project" value="InterPro"/>
</dbReference>
<dbReference type="InterPro" id="IPR036890">
    <property type="entry name" value="HATPase_C_sf"/>
</dbReference>